<gene>
    <name evidence="1" type="ORF">HX018_19220</name>
</gene>
<proteinExistence type="predicted"/>
<keyword evidence="2" id="KW-1185">Reference proteome</keyword>
<evidence type="ECO:0000313" key="1">
    <source>
        <dbReference type="EMBL" id="MDM1050373.1"/>
    </source>
</evidence>
<accession>A0ABT7NSZ9</accession>
<dbReference type="Proteomes" id="UP001170954">
    <property type="component" value="Unassembled WGS sequence"/>
</dbReference>
<reference evidence="1" key="2">
    <citation type="journal article" date="2022" name="Sci. Total Environ.">
        <title>Prevalence, transmission, and molecular epidemiology of tet(X)-positive bacteria among humans, animals, and environmental niches in China: An epidemiological, and genomic-based study.</title>
        <authorList>
            <person name="Dong N."/>
            <person name="Zeng Y."/>
            <person name="Cai C."/>
            <person name="Sun C."/>
            <person name="Lu J."/>
            <person name="Liu C."/>
            <person name="Zhou H."/>
            <person name="Sun Q."/>
            <person name="Shu L."/>
            <person name="Wang H."/>
            <person name="Wang Y."/>
            <person name="Wang S."/>
            <person name="Wu C."/>
            <person name="Chan E.W."/>
            <person name="Chen G."/>
            <person name="Shen Z."/>
            <person name="Chen S."/>
            <person name="Zhang R."/>
        </authorList>
    </citation>
    <scope>NUCLEOTIDE SEQUENCE</scope>
    <source>
        <strain evidence="1">R1692</strain>
    </source>
</reference>
<comment type="caution">
    <text evidence="1">The sequence shown here is derived from an EMBL/GenBank/DDBJ whole genome shotgun (WGS) entry which is preliminary data.</text>
</comment>
<protein>
    <submittedName>
        <fullName evidence="1">Uncharacterized protein</fullName>
    </submittedName>
</protein>
<organism evidence="1 2">
    <name type="scientific">Sphingobacterium hotanense</name>
    <dbReference type="NCBI Taxonomy" id="649196"/>
    <lineage>
        <taxon>Bacteria</taxon>
        <taxon>Pseudomonadati</taxon>
        <taxon>Bacteroidota</taxon>
        <taxon>Sphingobacteriia</taxon>
        <taxon>Sphingobacteriales</taxon>
        <taxon>Sphingobacteriaceae</taxon>
        <taxon>Sphingobacterium</taxon>
    </lineage>
</organism>
<dbReference type="EMBL" id="JACAGK010000089">
    <property type="protein sequence ID" value="MDM1050373.1"/>
    <property type="molecule type" value="Genomic_DNA"/>
</dbReference>
<evidence type="ECO:0000313" key="2">
    <source>
        <dbReference type="Proteomes" id="UP001170954"/>
    </source>
</evidence>
<sequence length="57" mass="6834">MRGRLFEPGKEGCKDWQDRFERKNGLFLNQEKKGFKDWQDHVERKKAAVSEPGKKRI</sequence>
<name>A0ABT7NSZ9_9SPHI</name>
<reference evidence="1" key="1">
    <citation type="submission" date="2020-06" db="EMBL/GenBank/DDBJ databases">
        <authorList>
            <person name="Dong N."/>
        </authorList>
    </citation>
    <scope>NUCLEOTIDE SEQUENCE</scope>
    <source>
        <strain evidence="1">R1692</strain>
    </source>
</reference>